<dbReference type="PANTHER" id="PTHR12483:SF27">
    <property type="entry name" value="COPPER TRANSPORT PROTEIN CTR1"/>
    <property type="match status" value="1"/>
</dbReference>
<keyword evidence="7" id="KW-1185">Reference proteome</keyword>
<name>A0AA36NIG0_9DINO</name>
<keyword evidence="4 5" id="KW-0472">Membrane</keyword>
<keyword evidence="2 5" id="KW-0812">Transmembrane</keyword>
<keyword evidence="5" id="KW-0186">Copper</keyword>
<sequence length="154" mass="16450">MSEEVFCKGEGSVMSNGFQIAIGPSQYCALFLFPGWGLDSPAKYLLGCCGACAIPMAIVSVQLVRERVVEISQRGGGIAPDALAAVLFGLQMTLAYFVMLLVMLYETVIFSCVIAGFMIATFLLQRFKRRKAASSALTARINAAPCCSPDMVSA</sequence>
<gene>
    <name evidence="6" type="ORF">EVOR1521_LOCUS26182</name>
</gene>
<protein>
    <recommendedName>
        <fullName evidence="5">Copper transport protein</fullName>
    </recommendedName>
</protein>
<comment type="similarity">
    <text evidence="5">Belongs to the copper transporter (Ctr) (TC 1.A.56) family. SLC31A subfamily.</text>
</comment>
<keyword evidence="3 5" id="KW-1133">Transmembrane helix</keyword>
<dbReference type="GO" id="GO:0005886">
    <property type="term" value="C:plasma membrane"/>
    <property type="evidence" value="ECO:0007669"/>
    <property type="project" value="TreeGrafter"/>
</dbReference>
<feature type="transmembrane region" description="Helical" evidence="5">
    <location>
        <begin position="104"/>
        <end position="124"/>
    </location>
</feature>
<evidence type="ECO:0000256" key="5">
    <source>
        <dbReference type="RuleBase" id="RU367022"/>
    </source>
</evidence>
<accession>A0AA36NIG0</accession>
<keyword evidence="5" id="KW-0813">Transport</keyword>
<evidence type="ECO:0000256" key="1">
    <source>
        <dbReference type="ARBA" id="ARBA00004141"/>
    </source>
</evidence>
<dbReference type="GO" id="GO:0005375">
    <property type="term" value="F:copper ion transmembrane transporter activity"/>
    <property type="evidence" value="ECO:0007669"/>
    <property type="project" value="UniProtKB-UniRule"/>
</dbReference>
<reference evidence="6" key="1">
    <citation type="submission" date="2023-08" db="EMBL/GenBank/DDBJ databases">
        <authorList>
            <person name="Chen Y."/>
            <person name="Shah S."/>
            <person name="Dougan E. K."/>
            <person name="Thang M."/>
            <person name="Chan C."/>
        </authorList>
    </citation>
    <scope>NUCLEOTIDE SEQUENCE</scope>
</reference>
<comment type="subcellular location">
    <subcellularLocation>
        <location evidence="1 5">Membrane</location>
        <topology evidence="1 5">Multi-pass membrane protein</topology>
    </subcellularLocation>
</comment>
<comment type="caution">
    <text evidence="6">The sequence shown here is derived from an EMBL/GenBank/DDBJ whole genome shotgun (WGS) entry which is preliminary data.</text>
</comment>
<evidence type="ECO:0000313" key="7">
    <source>
        <dbReference type="Proteomes" id="UP001178507"/>
    </source>
</evidence>
<dbReference type="InterPro" id="IPR007274">
    <property type="entry name" value="Cop_transporter"/>
</dbReference>
<organism evidence="6 7">
    <name type="scientific">Effrenium voratum</name>
    <dbReference type="NCBI Taxonomy" id="2562239"/>
    <lineage>
        <taxon>Eukaryota</taxon>
        <taxon>Sar</taxon>
        <taxon>Alveolata</taxon>
        <taxon>Dinophyceae</taxon>
        <taxon>Suessiales</taxon>
        <taxon>Symbiodiniaceae</taxon>
        <taxon>Effrenium</taxon>
    </lineage>
</organism>
<dbReference type="AlphaFoldDB" id="A0AA36NIG0"/>
<dbReference type="PANTHER" id="PTHR12483">
    <property type="entry name" value="SOLUTE CARRIER FAMILY 31 COPPER TRANSPORTERS"/>
    <property type="match status" value="1"/>
</dbReference>
<dbReference type="Proteomes" id="UP001178507">
    <property type="component" value="Unassembled WGS sequence"/>
</dbReference>
<keyword evidence="5" id="KW-0406">Ion transport</keyword>
<dbReference type="EMBL" id="CAUJNA010003499">
    <property type="protein sequence ID" value="CAJ1403523.1"/>
    <property type="molecule type" value="Genomic_DNA"/>
</dbReference>
<evidence type="ECO:0000313" key="6">
    <source>
        <dbReference type="EMBL" id="CAJ1403523.1"/>
    </source>
</evidence>
<proteinExistence type="inferred from homology"/>
<evidence type="ECO:0000256" key="3">
    <source>
        <dbReference type="ARBA" id="ARBA00022989"/>
    </source>
</evidence>
<dbReference type="Pfam" id="PF04145">
    <property type="entry name" value="Ctr"/>
    <property type="match status" value="1"/>
</dbReference>
<evidence type="ECO:0000256" key="4">
    <source>
        <dbReference type="ARBA" id="ARBA00023136"/>
    </source>
</evidence>
<keyword evidence="5" id="KW-0187">Copper transport</keyword>
<evidence type="ECO:0000256" key="2">
    <source>
        <dbReference type="ARBA" id="ARBA00022692"/>
    </source>
</evidence>
<feature type="transmembrane region" description="Helical" evidence="5">
    <location>
        <begin position="76"/>
        <end position="98"/>
    </location>
</feature>
<feature type="transmembrane region" description="Helical" evidence="5">
    <location>
        <begin position="44"/>
        <end position="64"/>
    </location>
</feature>